<keyword evidence="5" id="KW-0255">Endonuclease</keyword>
<dbReference type="InterPro" id="IPR036389">
    <property type="entry name" value="RNase_III_sf"/>
</dbReference>
<dbReference type="PROSITE" id="PS50142">
    <property type="entry name" value="RNASE_3_2"/>
    <property type="match status" value="1"/>
</dbReference>
<reference evidence="12 13" key="1">
    <citation type="submission" date="2020-10" db="EMBL/GenBank/DDBJ databases">
        <title>The Coptis chinensis genome and diversification of protoberbering-type alkaloids.</title>
        <authorList>
            <person name="Wang B."/>
            <person name="Shu S."/>
            <person name="Song C."/>
            <person name="Liu Y."/>
        </authorList>
    </citation>
    <scope>NUCLEOTIDE SEQUENCE [LARGE SCALE GENOMIC DNA]</scope>
    <source>
        <strain evidence="12">HL-2020</strain>
        <tissue evidence="12">Leaf</tissue>
    </source>
</reference>
<dbReference type="SMART" id="SM00358">
    <property type="entry name" value="DSRM"/>
    <property type="match status" value="1"/>
</dbReference>
<accession>A0A835GZP1</accession>
<dbReference type="CDD" id="cd00593">
    <property type="entry name" value="RIBOc"/>
    <property type="match status" value="1"/>
</dbReference>
<organism evidence="12 13">
    <name type="scientific">Coptis chinensis</name>
    <dbReference type="NCBI Taxonomy" id="261450"/>
    <lineage>
        <taxon>Eukaryota</taxon>
        <taxon>Viridiplantae</taxon>
        <taxon>Streptophyta</taxon>
        <taxon>Embryophyta</taxon>
        <taxon>Tracheophyta</taxon>
        <taxon>Spermatophyta</taxon>
        <taxon>Magnoliopsida</taxon>
        <taxon>Ranunculales</taxon>
        <taxon>Ranunculaceae</taxon>
        <taxon>Coptidoideae</taxon>
        <taxon>Coptis</taxon>
    </lineage>
</organism>
<name>A0A835GZP1_9MAGN</name>
<dbReference type="GO" id="GO:0030422">
    <property type="term" value="P:siRNA processing"/>
    <property type="evidence" value="ECO:0007669"/>
    <property type="project" value="TreeGrafter"/>
</dbReference>
<evidence type="ECO:0000256" key="8">
    <source>
        <dbReference type="ARBA" id="ARBA00022884"/>
    </source>
</evidence>
<dbReference type="GO" id="GO:0005634">
    <property type="term" value="C:nucleus"/>
    <property type="evidence" value="ECO:0007669"/>
    <property type="project" value="TreeGrafter"/>
</dbReference>
<evidence type="ECO:0000256" key="9">
    <source>
        <dbReference type="PROSITE-ProRule" id="PRU00266"/>
    </source>
</evidence>
<dbReference type="GO" id="GO:0005737">
    <property type="term" value="C:cytoplasm"/>
    <property type="evidence" value="ECO:0007669"/>
    <property type="project" value="TreeGrafter"/>
</dbReference>
<dbReference type="FunFam" id="1.10.1520.10:FF:000004">
    <property type="entry name" value="Endoribonuclease dicer-like 1"/>
    <property type="match status" value="1"/>
</dbReference>
<feature type="domain" description="DRBM" evidence="10">
    <location>
        <begin position="204"/>
        <end position="268"/>
    </location>
</feature>
<dbReference type="Gene3D" id="3.30.160.20">
    <property type="match status" value="1"/>
</dbReference>
<proteinExistence type="predicted"/>
<evidence type="ECO:0000256" key="6">
    <source>
        <dbReference type="ARBA" id="ARBA00022801"/>
    </source>
</evidence>
<evidence type="ECO:0000256" key="3">
    <source>
        <dbReference type="ARBA" id="ARBA00022722"/>
    </source>
</evidence>
<keyword evidence="3" id="KW-0540">Nuclease</keyword>
<dbReference type="SMART" id="SM00535">
    <property type="entry name" value="RIBOc"/>
    <property type="match status" value="1"/>
</dbReference>
<feature type="domain" description="RNase III" evidence="11">
    <location>
        <begin position="35"/>
        <end position="178"/>
    </location>
</feature>
<dbReference type="Pfam" id="PF00636">
    <property type="entry name" value="Ribonuclease_3"/>
    <property type="match status" value="1"/>
</dbReference>
<comment type="cofactor">
    <cofactor evidence="1">
        <name>Mn(2+)</name>
        <dbReference type="ChEBI" id="CHEBI:29035"/>
    </cofactor>
</comment>
<keyword evidence="4" id="KW-0479">Metal-binding</keyword>
<dbReference type="SUPFAM" id="SSF54768">
    <property type="entry name" value="dsRNA-binding domain-like"/>
    <property type="match status" value="1"/>
</dbReference>
<dbReference type="GO" id="GO:0003723">
    <property type="term" value="F:RNA binding"/>
    <property type="evidence" value="ECO:0007669"/>
    <property type="project" value="UniProtKB-UniRule"/>
</dbReference>
<evidence type="ECO:0000259" key="11">
    <source>
        <dbReference type="PROSITE" id="PS50142"/>
    </source>
</evidence>
<sequence length="365" mass="40913">MKKKRTVVKSEDCHKSVSIPATPMMTLEDYFISSIQAVEHILKYRFKDKSLLAAALTHSSYTDSPSYQRLEFVGDAALGLAFGNFVFITYPSLDPGQLSHLRASNISTEKLARVAVKHGLFHYVRHNAPALLAKVSEFSVAIQEEDDDISGYGGKVKAPKVLADIVESIAAAIYVDVKFDLQLMWEVISPLLEPIVTLENLQQQPVTMLYELCQKEGKNVRIQQRKNGEKNIIVDVFVNGKILASACSEQKETSKLIAAKRALDKLCISDPMLMNVNRNCDLLSGVQETSGAKQKLIAICGKRHSPEPTTYQQQLHSYKTPRKWWKKTATKEQMELSQEDNHETGTLFSREDKENLSKLGLNSLI</sequence>
<gene>
    <name evidence="12" type="ORF">IFM89_027989</name>
</gene>
<dbReference type="InterPro" id="IPR000999">
    <property type="entry name" value="RNase_III_dom"/>
</dbReference>
<evidence type="ECO:0000256" key="5">
    <source>
        <dbReference type="ARBA" id="ARBA00022759"/>
    </source>
</evidence>
<dbReference type="PANTHER" id="PTHR14950:SF49">
    <property type="entry name" value="RIBONUCLEASE 3-LIKE PROTEIN 2-RELATED"/>
    <property type="match status" value="1"/>
</dbReference>
<evidence type="ECO:0000256" key="2">
    <source>
        <dbReference type="ARBA" id="ARBA00001946"/>
    </source>
</evidence>
<evidence type="ECO:0000313" key="12">
    <source>
        <dbReference type="EMBL" id="KAF9589714.1"/>
    </source>
</evidence>
<evidence type="ECO:0000256" key="7">
    <source>
        <dbReference type="ARBA" id="ARBA00022842"/>
    </source>
</evidence>
<keyword evidence="7" id="KW-0460">Magnesium</keyword>
<evidence type="ECO:0000259" key="10">
    <source>
        <dbReference type="PROSITE" id="PS50137"/>
    </source>
</evidence>
<dbReference type="GO" id="GO:0004525">
    <property type="term" value="F:ribonuclease III activity"/>
    <property type="evidence" value="ECO:0007669"/>
    <property type="project" value="InterPro"/>
</dbReference>
<comment type="caution">
    <text evidence="12">The sequence shown here is derived from an EMBL/GenBank/DDBJ whole genome shotgun (WGS) entry which is preliminary data.</text>
</comment>
<comment type="cofactor">
    <cofactor evidence="2">
        <name>Mg(2+)</name>
        <dbReference type="ChEBI" id="CHEBI:18420"/>
    </cofactor>
</comment>
<dbReference type="PANTHER" id="PTHR14950">
    <property type="entry name" value="DICER-RELATED"/>
    <property type="match status" value="1"/>
</dbReference>
<dbReference type="OrthoDB" id="416741at2759"/>
<evidence type="ECO:0000313" key="13">
    <source>
        <dbReference type="Proteomes" id="UP000631114"/>
    </source>
</evidence>
<dbReference type="PROSITE" id="PS00517">
    <property type="entry name" value="RNASE_3_1"/>
    <property type="match status" value="1"/>
</dbReference>
<dbReference type="Proteomes" id="UP000631114">
    <property type="component" value="Unassembled WGS sequence"/>
</dbReference>
<dbReference type="AlphaFoldDB" id="A0A835GZP1"/>
<dbReference type="EMBL" id="JADFTS010000009">
    <property type="protein sequence ID" value="KAF9589714.1"/>
    <property type="molecule type" value="Genomic_DNA"/>
</dbReference>
<evidence type="ECO:0000256" key="4">
    <source>
        <dbReference type="ARBA" id="ARBA00022723"/>
    </source>
</evidence>
<dbReference type="Gene3D" id="1.10.1520.10">
    <property type="entry name" value="Ribonuclease III domain"/>
    <property type="match status" value="1"/>
</dbReference>
<keyword evidence="8 9" id="KW-0694">RNA-binding</keyword>
<evidence type="ECO:0000256" key="1">
    <source>
        <dbReference type="ARBA" id="ARBA00001936"/>
    </source>
</evidence>
<dbReference type="GO" id="GO:0046872">
    <property type="term" value="F:metal ion binding"/>
    <property type="evidence" value="ECO:0007669"/>
    <property type="project" value="UniProtKB-KW"/>
</dbReference>
<dbReference type="InterPro" id="IPR014720">
    <property type="entry name" value="dsRBD_dom"/>
</dbReference>
<dbReference type="PROSITE" id="PS50137">
    <property type="entry name" value="DS_RBD"/>
    <property type="match status" value="1"/>
</dbReference>
<keyword evidence="13" id="KW-1185">Reference proteome</keyword>
<keyword evidence="6" id="KW-0378">Hydrolase</keyword>
<protein>
    <submittedName>
        <fullName evidence="12">Uncharacterized protein</fullName>
    </submittedName>
</protein>
<dbReference type="Pfam" id="PF00035">
    <property type="entry name" value="dsrm"/>
    <property type="match status" value="1"/>
</dbReference>
<dbReference type="SUPFAM" id="SSF69065">
    <property type="entry name" value="RNase III domain-like"/>
    <property type="match status" value="1"/>
</dbReference>